<evidence type="ECO:0000313" key="2">
    <source>
        <dbReference type="EMBL" id="CAJ0857603.1"/>
    </source>
</evidence>
<accession>A0AA48LXY6</accession>
<gene>
    <name evidence="2" type="ORF">AMST5_01035</name>
</gene>
<protein>
    <submittedName>
        <fullName evidence="2">Uncharacterized protein</fullName>
    </submittedName>
</protein>
<proteinExistence type="predicted"/>
<feature type="region of interest" description="Disordered" evidence="1">
    <location>
        <begin position="85"/>
        <end position="113"/>
    </location>
</feature>
<organism evidence="2">
    <name type="scientific">freshwater sediment metagenome</name>
    <dbReference type="NCBI Taxonomy" id="556182"/>
    <lineage>
        <taxon>unclassified sequences</taxon>
        <taxon>metagenomes</taxon>
        <taxon>ecological metagenomes</taxon>
    </lineage>
</organism>
<reference evidence="2" key="1">
    <citation type="submission" date="2023-07" db="EMBL/GenBank/DDBJ databases">
        <authorList>
            <person name="Pelsma A.J. K."/>
        </authorList>
    </citation>
    <scope>NUCLEOTIDE SEQUENCE</scope>
</reference>
<dbReference type="EMBL" id="OY288114">
    <property type="protein sequence ID" value="CAJ0857603.1"/>
    <property type="molecule type" value="Genomic_DNA"/>
</dbReference>
<sequence length="113" mass="12257">MGFNETPSIERRGLRFSSRRRRPDRAVTETTNGPEDHEAPSSPLAATGEALASLYVTVARAVLLGVEAVEDWRAVSRAPIVTKAAAPSSRAVLPDEPLKPQPARALKIKSEER</sequence>
<dbReference type="AlphaFoldDB" id="A0AA48LXY6"/>
<name>A0AA48LXY6_9ZZZZ</name>
<feature type="region of interest" description="Disordered" evidence="1">
    <location>
        <begin position="1"/>
        <end position="44"/>
    </location>
</feature>
<evidence type="ECO:0000256" key="1">
    <source>
        <dbReference type="SAM" id="MobiDB-lite"/>
    </source>
</evidence>